<organism evidence="7 8">
    <name type="scientific">Streptomyces triticirhizae</name>
    <dbReference type="NCBI Taxonomy" id="2483353"/>
    <lineage>
        <taxon>Bacteria</taxon>
        <taxon>Bacillati</taxon>
        <taxon>Actinomycetota</taxon>
        <taxon>Actinomycetes</taxon>
        <taxon>Kitasatosporales</taxon>
        <taxon>Streptomycetaceae</taxon>
        <taxon>Streptomyces</taxon>
    </lineage>
</organism>
<name>A0A3M2LS34_9ACTN</name>
<evidence type="ECO:0000259" key="6">
    <source>
        <dbReference type="PROSITE" id="PS50983"/>
    </source>
</evidence>
<dbReference type="GO" id="GO:0030288">
    <property type="term" value="C:outer membrane-bounded periplasmic space"/>
    <property type="evidence" value="ECO:0007669"/>
    <property type="project" value="TreeGrafter"/>
</dbReference>
<gene>
    <name evidence="7" type="ORF">EBN88_14970</name>
</gene>
<dbReference type="PANTHER" id="PTHR30532:SF1">
    <property type="entry name" value="IRON(3+)-HYDROXAMATE-BINDING PROTEIN FHUD"/>
    <property type="match status" value="1"/>
</dbReference>
<keyword evidence="8" id="KW-1185">Reference proteome</keyword>
<comment type="caution">
    <text evidence="7">The sequence shown here is derived from an EMBL/GenBank/DDBJ whole genome shotgun (WGS) entry which is preliminary data.</text>
</comment>
<protein>
    <submittedName>
        <fullName evidence="7">Iron ABC transporter substrate-binding protein</fullName>
    </submittedName>
</protein>
<evidence type="ECO:0000256" key="1">
    <source>
        <dbReference type="ARBA" id="ARBA00004196"/>
    </source>
</evidence>
<evidence type="ECO:0000256" key="2">
    <source>
        <dbReference type="ARBA" id="ARBA00008814"/>
    </source>
</evidence>
<reference evidence="7 8" key="1">
    <citation type="submission" date="2018-10" db="EMBL/GenBank/DDBJ databases">
        <title>Isolation, diversity and antifungal activity of actinobacteria from wheat.</title>
        <authorList>
            <person name="Han C."/>
        </authorList>
    </citation>
    <scope>NUCLEOTIDE SEQUENCE [LARGE SCALE GENOMIC DNA]</scope>
    <source>
        <strain evidence="7 8">NEAU-YY642</strain>
    </source>
</reference>
<feature type="domain" description="Fe/B12 periplasmic-binding" evidence="6">
    <location>
        <begin position="37"/>
        <end position="294"/>
    </location>
</feature>
<accession>A0A3M2LS34</accession>
<sequence>MRGGGDDGSGAAEPTGAAGRTVAADNGEITVPEHPERVVVTDNYGVWMLFDVGLVPVGVPEGTALRTALPDDIYRAVSEATTIGVPGEPNAQAIATLEPDLILDQFYEQKTRELATIAPVVYFNWADSGSLWHEQAERVADAVNRADRLAAVRTEYRDRLAEVRETHAEQIAASTWAPVSGGPNGTFFLGSPLLTVLRDLGLTIGAGLPEEEAGFVEKSHEELEILQDCTVLVYPELFDGTLAAPTSELLANPLWADLAPVAAQRAFPLRHYGVGSYRFAIGAVDEIEAILRQL</sequence>
<dbReference type="SUPFAM" id="SSF53807">
    <property type="entry name" value="Helical backbone' metal receptor"/>
    <property type="match status" value="1"/>
</dbReference>
<feature type="region of interest" description="Disordered" evidence="5">
    <location>
        <begin position="1"/>
        <end position="29"/>
    </location>
</feature>
<keyword evidence="4" id="KW-0732">Signal</keyword>
<dbReference type="Pfam" id="PF01497">
    <property type="entry name" value="Peripla_BP_2"/>
    <property type="match status" value="1"/>
</dbReference>
<proteinExistence type="inferred from homology"/>
<dbReference type="PROSITE" id="PS50983">
    <property type="entry name" value="FE_B12_PBP"/>
    <property type="match status" value="1"/>
</dbReference>
<evidence type="ECO:0000256" key="4">
    <source>
        <dbReference type="ARBA" id="ARBA00022729"/>
    </source>
</evidence>
<comment type="similarity">
    <text evidence="2">Belongs to the bacterial solute-binding protein 8 family.</text>
</comment>
<comment type="subcellular location">
    <subcellularLocation>
        <location evidence="1">Cell envelope</location>
    </subcellularLocation>
</comment>
<dbReference type="PANTHER" id="PTHR30532">
    <property type="entry name" value="IRON III DICITRATE-BINDING PERIPLASMIC PROTEIN"/>
    <property type="match status" value="1"/>
</dbReference>
<dbReference type="EMBL" id="RFFJ01000074">
    <property type="protein sequence ID" value="RMI39373.1"/>
    <property type="molecule type" value="Genomic_DNA"/>
</dbReference>
<dbReference type="GO" id="GO:1901678">
    <property type="term" value="P:iron coordination entity transport"/>
    <property type="evidence" value="ECO:0007669"/>
    <property type="project" value="UniProtKB-ARBA"/>
</dbReference>
<dbReference type="InterPro" id="IPR051313">
    <property type="entry name" value="Bact_iron-sidero_bind"/>
</dbReference>
<evidence type="ECO:0000313" key="8">
    <source>
        <dbReference type="Proteomes" id="UP000278673"/>
    </source>
</evidence>
<dbReference type="Proteomes" id="UP000278673">
    <property type="component" value="Unassembled WGS sequence"/>
</dbReference>
<dbReference type="InterPro" id="IPR002491">
    <property type="entry name" value="ABC_transptr_periplasmic_BD"/>
</dbReference>
<evidence type="ECO:0000256" key="5">
    <source>
        <dbReference type="SAM" id="MobiDB-lite"/>
    </source>
</evidence>
<dbReference type="AlphaFoldDB" id="A0A3M2LS34"/>
<evidence type="ECO:0000256" key="3">
    <source>
        <dbReference type="ARBA" id="ARBA00022448"/>
    </source>
</evidence>
<keyword evidence="3" id="KW-0813">Transport</keyword>
<dbReference type="Gene3D" id="3.40.50.1980">
    <property type="entry name" value="Nitrogenase molybdenum iron protein domain"/>
    <property type="match status" value="2"/>
</dbReference>
<evidence type="ECO:0000313" key="7">
    <source>
        <dbReference type="EMBL" id="RMI39373.1"/>
    </source>
</evidence>